<name>A0A3D8QT44_9HELO</name>
<evidence type="ECO:0000256" key="1">
    <source>
        <dbReference type="SAM" id="MobiDB-lite"/>
    </source>
</evidence>
<feature type="region of interest" description="Disordered" evidence="1">
    <location>
        <begin position="1"/>
        <end position="92"/>
    </location>
</feature>
<feature type="compositionally biased region" description="Polar residues" evidence="1">
    <location>
        <begin position="35"/>
        <end position="51"/>
    </location>
</feature>
<proteinExistence type="predicted"/>
<reference evidence="2 3" key="1">
    <citation type="journal article" date="2018" name="IMA Fungus">
        <title>IMA Genome-F 9: Draft genome sequence of Annulohypoxylon stygium, Aspergillus mulundensis, Berkeleyomyces basicola (syn. Thielaviopsis basicola), Ceratocystis smalleyi, two Cercospora beticola strains, Coleophoma cylindrospora, Fusarium fracticaudum, Phialophora cf. hyalina, and Morchella septimelata.</title>
        <authorList>
            <person name="Wingfield B.D."/>
            <person name="Bills G.F."/>
            <person name="Dong Y."/>
            <person name="Huang W."/>
            <person name="Nel W.J."/>
            <person name="Swalarsk-Parry B.S."/>
            <person name="Vaghefi N."/>
            <person name="Wilken P.M."/>
            <person name="An Z."/>
            <person name="de Beer Z.W."/>
            <person name="De Vos L."/>
            <person name="Chen L."/>
            <person name="Duong T.A."/>
            <person name="Gao Y."/>
            <person name="Hammerbacher A."/>
            <person name="Kikkert J.R."/>
            <person name="Li Y."/>
            <person name="Li H."/>
            <person name="Li K."/>
            <person name="Li Q."/>
            <person name="Liu X."/>
            <person name="Ma X."/>
            <person name="Naidoo K."/>
            <person name="Pethybridge S.J."/>
            <person name="Sun J."/>
            <person name="Steenkamp E.T."/>
            <person name="van der Nest M.A."/>
            <person name="van Wyk S."/>
            <person name="Wingfield M.J."/>
            <person name="Xiong C."/>
            <person name="Yue Q."/>
            <person name="Zhang X."/>
        </authorList>
    </citation>
    <scope>NUCLEOTIDE SEQUENCE [LARGE SCALE GENOMIC DNA]</scope>
    <source>
        <strain evidence="2 3">BP6252</strain>
    </source>
</reference>
<gene>
    <name evidence="2" type="ORF">BP6252_10657</name>
</gene>
<sequence>MILQAQPSIPTSSRGSPTFLEGWQKIPFSGGGWHSSENTNNVNARNDSASAQRLRPLELSSNINSENAGAPGRTCCGNRDGDPRRGPSLTELPGQVTERYDTKTLGFKRWKAGT</sequence>
<comment type="caution">
    <text evidence="2">The sequence shown here is derived from an EMBL/GenBank/DDBJ whole genome shotgun (WGS) entry which is preliminary data.</text>
</comment>
<dbReference type="Proteomes" id="UP000256645">
    <property type="component" value="Unassembled WGS sequence"/>
</dbReference>
<feature type="compositionally biased region" description="Polar residues" evidence="1">
    <location>
        <begin position="1"/>
        <end position="16"/>
    </location>
</feature>
<evidence type="ECO:0000313" key="3">
    <source>
        <dbReference type="Proteomes" id="UP000256645"/>
    </source>
</evidence>
<keyword evidence="3" id="KW-1185">Reference proteome</keyword>
<dbReference type="EMBL" id="PDLM01000012">
    <property type="protein sequence ID" value="RDW65006.1"/>
    <property type="molecule type" value="Genomic_DNA"/>
</dbReference>
<protein>
    <submittedName>
        <fullName evidence="2">Uncharacterized protein</fullName>
    </submittedName>
</protein>
<evidence type="ECO:0000313" key="2">
    <source>
        <dbReference type="EMBL" id="RDW65006.1"/>
    </source>
</evidence>
<dbReference type="AlphaFoldDB" id="A0A3D8QT44"/>
<organism evidence="2 3">
    <name type="scientific">Coleophoma cylindrospora</name>
    <dbReference type="NCBI Taxonomy" id="1849047"/>
    <lineage>
        <taxon>Eukaryota</taxon>
        <taxon>Fungi</taxon>
        <taxon>Dikarya</taxon>
        <taxon>Ascomycota</taxon>
        <taxon>Pezizomycotina</taxon>
        <taxon>Leotiomycetes</taxon>
        <taxon>Helotiales</taxon>
        <taxon>Dermateaceae</taxon>
        <taxon>Coleophoma</taxon>
    </lineage>
</organism>
<accession>A0A3D8QT44</accession>